<dbReference type="RefSeq" id="WP_120049437.1">
    <property type="nucleotide sequence ID" value="NZ_RAHX01000002.1"/>
</dbReference>
<proteinExistence type="predicted"/>
<organism evidence="1 2">
    <name type="scientific">Aurantiacibacter aquimixticola</name>
    <dbReference type="NCBI Taxonomy" id="1958945"/>
    <lineage>
        <taxon>Bacteria</taxon>
        <taxon>Pseudomonadati</taxon>
        <taxon>Pseudomonadota</taxon>
        <taxon>Alphaproteobacteria</taxon>
        <taxon>Sphingomonadales</taxon>
        <taxon>Erythrobacteraceae</taxon>
        <taxon>Aurantiacibacter</taxon>
    </lineage>
</organism>
<sequence length="105" mass="11638">MAHWLPRFDGAVFANFLIQSAHARVIDARLGIGSRDERLLASQLFNVESETSLSANGLYAMTLRFWERFCECHGIDDHGGHIILDFGVDGGFVLSSDQPGSETRL</sequence>
<gene>
    <name evidence="1" type="ORF">D6201_12750</name>
</gene>
<evidence type="ECO:0000313" key="1">
    <source>
        <dbReference type="EMBL" id="RJY06940.1"/>
    </source>
</evidence>
<reference evidence="1 2" key="1">
    <citation type="journal article" date="2017" name="Int. J. Syst. Evol. Microbiol.">
        <title>Erythrobacter aquimixticola sp. nov., isolated from the junction between the ocean and a freshwater spring.</title>
        <authorList>
            <person name="Park S."/>
            <person name="Jung Y.T."/>
            <person name="Choi S.J."/>
            <person name="Yoon J.H."/>
        </authorList>
    </citation>
    <scope>NUCLEOTIDE SEQUENCE [LARGE SCALE GENOMIC DNA]</scope>
    <source>
        <strain evidence="1 2">JSSK-14</strain>
    </source>
</reference>
<protein>
    <submittedName>
        <fullName evidence="1">Uncharacterized protein</fullName>
    </submittedName>
</protein>
<dbReference type="EMBL" id="RAHX01000002">
    <property type="protein sequence ID" value="RJY06940.1"/>
    <property type="molecule type" value="Genomic_DNA"/>
</dbReference>
<evidence type="ECO:0000313" key="2">
    <source>
        <dbReference type="Proteomes" id="UP000285232"/>
    </source>
</evidence>
<dbReference type="Proteomes" id="UP000285232">
    <property type="component" value="Unassembled WGS sequence"/>
</dbReference>
<dbReference type="AlphaFoldDB" id="A0A419RNH9"/>
<keyword evidence="2" id="KW-1185">Reference proteome</keyword>
<accession>A0A419RNH9</accession>
<comment type="caution">
    <text evidence="1">The sequence shown here is derived from an EMBL/GenBank/DDBJ whole genome shotgun (WGS) entry which is preliminary data.</text>
</comment>
<name>A0A419RNH9_9SPHN</name>